<dbReference type="InterPro" id="IPR024516">
    <property type="entry name" value="Mce_C"/>
</dbReference>
<dbReference type="InterPro" id="IPR052336">
    <property type="entry name" value="MlaD_Phospholipid_Transporter"/>
</dbReference>
<keyword evidence="4" id="KW-1185">Reference proteome</keyword>
<gene>
    <name evidence="3" type="ORF">HLB23_23410</name>
</gene>
<dbReference type="EMBL" id="JABELX010000008">
    <property type="protein sequence ID" value="NNH72776.1"/>
    <property type="molecule type" value="Genomic_DNA"/>
</dbReference>
<evidence type="ECO:0000313" key="4">
    <source>
        <dbReference type="Proteomes" id="UP000586827"/>
    </source>
</evidence>
<dbReference type="Pfam" id="PF02470">
    <property type="entry name" value="MlaD"/>
    <property type="match status" value="1"/>
</dbReference>
<reference evidence="3 4" key="1">
    <citation type="submission" date="2020-05" db="EMBL/GenBank/DDBJ databases">
        <title>MicrobeNet Type strains.</title>
        <authorList>
            <person name="Nicholson A.C."/>
        </authorList>
    </citation>
    <scope>NUCLEOTIDE SEQUENCE [LARGE SCALE GENOMIC DNA]</scope>
    <source>
        <strain evidence="3 4">JCM 3224</strain>
    </source>
</reference>
<dbReference type="AlphaFoldDB" id="A0A849C541"/>
<dbReference type="GO" id="GO:0005576">
    <property type="term" value="C:extracellular region"/>
    <property type="evidence" value="ECO:0007669"/>
    <property type="project" value="TreeGrafter"/>
</dbReference>
<comment type="caution">
    <text evidence="3">The sequence shown here is derived from an EMBL/GenBank/DDBJ whole genome shotgun (WGS) entry which is preliminary data.</text>
</comment>
<feature type="domain" description="Mammalian cell entry C-terminal" evidence="2">
    <location>
        <begin position="120"/>
        <end position="218"/>
    </location>
</feature>
<dbReference type="GO" id="GO:0051701">
    <property type="term" value="P:biological process involved in interaction with host"/>
    <property type="evidence" value="ECO:0007669"/>
    <property type="project" value="TreeGrafter"/>
</dbReference>
<dbReference type="Proteomes" id="UP000586827">
    <property type="component" value="Unassembled WGS sequence"/>
</dbReference>
<evidence type="ECO:0000313" key="3">
    <source>
        <dbReference type="EMBL" id="NNH72776.1"/>
    </source>
</evidence>
<feature type="domain" description="Mce/MlaD" evidence="1">
    <location>
        <begin position="40"/>
        <end position="114"/>
    </location>
</feature>
<evidence type="ECO:0000259" key="2">
    <source>
        <dbReference type="Pfam" id="PF11887"/>
    </source>
</evidence>
<name>A0A849C541_9NOCA</name>
<evidence type="ECO:0000259" key="1">
    <source>
        <dbReference type="Pfam" id="PF02470"/>
    </source>
</evidence>
<dbReference type="Pfam" id="PF11887">
    <property type="entry name" value="Mce4_CUP1"/>
    <property type="match status" value="1"/>
</dbReference>
<dbReference type="InterPro" id="IPR003399">
    <property type="entry name" value="Mce/MlaD"/>
</dbReference>
<proteinExistence type="predicted"/>
<dbReference type="PANTHER" id="PTHR33371">
    <property type="entry name" value="INTERMEMBRANE PHOSPHOLIPID TRANSPORT SYSTEM BINDING PROTEIN MLAD-RELATED"/>
    <property type="match status" value="1"/>
</dbReference>
<dbReference type="PANTHER" id="PTHR33371:SF17">
    <property type="entry name" value="MCE-FAMILY PROTEIN MCE1B"/>
    <property type="match status" value="1"/>
</dbReference>
<sequence>MKGRPTTRGLAWRFALFVAAMMLLTAGIVQAIQRPIAGDTNSFTALFADSSGLKTGDDVRMFGVAVGKVKSIALDGKRARVGFTVHRDRPVYRSSILSIRYQNLAGQRYIEVRQPDSPGERLAAGATVGLDHTTGSFDITSLFNGMEPVLKEFSPEAVNQLAVNALAVLQGDGTRIGATLDAIGTLSGFATDRQAVISVLLRNFKQIADQIGGTSPEAGILIQGISDVFVNLQKQFDGLMDMVDVAPSIFTPINNLLATLGFTYPANPDLDNDLQRLFPDPDAAIDTLSRLPGLLQSLIALMPAGNTGVDLTCSRGRAEVPAVVDVLIRGQRIAVCKG</sequence>
<protein>
    <submittedName>
        <fullName evidence="3">MCE family protein</fullName>
    </submittedName>
</protein>
<organism evidence="3 4">
    <name type="scientific">Nocardia uniformis</name>
    <dbReference type="NCBI Taxonomy" id="53432"/>
    <lineage>
        <taxon>Bacteria</taxon>
        <taxon>Bacillati</taxon>
        <taxon>Actinomycetota</taxon>
        <taxon>Actinomycetes</taxon>
        <taxon>Mycobacteriales</taxon>
        <taxon>Nocardiaceae</taxon>
        <taxon>Nocardia</taxon>
    </lineage>
</organism>
<accession>A0A849C541</accession>